<keyword evidence="8 9" id="KW-0961">Cell wall biogenesis/degradation</keyword>
<dbReference type="GO" id="GO:0071555">
    <property type="term" value="P:cell wall organization"/>
    <property type="evidence" value="ECO:0007669"/>
    <property type="project" value="UniProtKB-UniRule"/>
</dbReference>
<organism evidence="13 14">
    <name type="scientific">Candidatus Sulfobium mesophilum</name>
    <dbReference type="NCBI Taxonomy" id="2016548"/>
    <lineage>
        <taxon>Bacteria</taxon>
        <taxon>Pseudomonadati</taxon>
        <taxon>Nitrospirota</taxon>
        <taxon>Nitrospiria</taxon>
        <taxon>Nitrospirales</taxon>
        <taxon>Nitrospiraceae</taxon>
        <taxon>Candidatus Sulfobium</taxon>
    </lineage>
</organism>
<feature type="chain" id="PRO_5015613687" evidence="10">
    <location>
        <begin position="22"/>
        <end position="316"/>
    </location>
</feature>
<keyword evidence="6 9" id="KW-0133">Cell shape</keyword>
<keyword evidence="10" id="KW-0732">Signal</keyword>
<evidence type="ECO:0000256" key="3">
    <source>
        <dbReference type="ARBA" id="ARBA00022676"/>
    </source>
</evidence>
<dbReference type="PROSITE" id="PS51782">
    <property type="entry name" value="LYSM"/>
    <property type="match status" value="1"/>
</dbReference>
<keyword evidence="5" id="KW-0378">Hydrolase</keyword>
<dbReference type="SUPFAM" id="SSF141523">
    <property type="entry name" value="L,D-transpeptidase catalytic domain-like"/>
    <property type="match status" value="1"/>
</dbReference>
<dbReference type="GO" id="GO:0071972">
    <property type="term" value="F:peptidoglycan L,D-transpeptidase activity"/>
    <property type="evidence" value="ECO:0007669"/>
    <property type="project" value="TreeGrafter"/>
</dbReference>
<feature type="active site" description="Nucleophile" evidence="9">
    <location>
        <position position="210"/>
    </location>
</feature>
<evidence type="ECO:0000259" key="12">
    <source>
        <dbReference type="PROSITE" id="PS52029"/>
    </source>
</evidence>
<keyword evidence="7 9" id="KW-0573">Peptidoglycan synthesis</keyword>
<accession>A0A2U3QFZ7</accession>
<dbReference type="CDD" id="cd16913">
    <property type="entry name" value="YkuD_like"/>
    <property type="match status" value="1"/>
</dbReference>
<dbReference type="Proteomes" id="UP000245125">
    <property type="component" value="Unassembled WGS sequence"/>
</dbReference>
<sequence length="316" mass="35006">MLIIMNKIIPIIAFFFLICQAAEPAIEVCPHDSNDAVLGAVTSYKVKEKESLIEIARKFDLGYNAIAAANPDLDPFIPGDGASVTIPTSWILPDVVKVNGEGIVINLSELRLYFTYYVGKVRFIKTFPIGIGSEGNDTPTGQFKVIEKIVQPSWHVPESIKKEKPELPDVVPPGPDNPLGSHAMRLSLPSVLIHGTNKPWGVGRRVSHGCIRLYPEDIPILFRSVPQGVKVTIVKQPVKIGLKGDRVYIEVHKDETKNEASYRDDALLMLRNKKILNRVDTKKLHYAIEEKKGMPVDISDEAHFTGTVKLKDPGSN</sequence>
<name>A0A2U3QFZ7_9BACT</name>
<feature type="active site" description="Proton donor/acceptor" evidence="9">
    <location>
        <position position="194"/>
    </location>
</feature>
<dbReference type="Gene3D" id="2.40.440.10">
    <property type="entry name" value="L,D-transpeptidase catalytic domain-like"/>
    <property type="match status" value="1"/>
</dbReference>
<dbReference type="PROSITE" id="PS52029">
    <property type="entry name" value="LD_TPASE"/>
    <property type="match status" value="1"/>
</dbReference>
<dbReference type="InterPro" id="IPR018392">
    <property type="entry name" value="LysM"/>
</dbReference>
<evidence type="ECO:0000313" key="14">
    <source>
        <dbReference type="Proteomes" id="UP000245125"/>
    </source>
</evidence>
<evidence type="ECO:0000256" key="2">
    <source>
        <dbReference type="ARBA" id="ARBA00005992"/>
    </source>
</evidence>
<evidence type="ECO:0000256" key="4">
    <source>
        <dbReference type="ARBA" id="ARBA00022679"/>
    </source>
</evidence>
<dbReference type="Pfam" id="PF01476">
    <property type="entry name" value="LysM"/>
    <property type="match status" value="1"/>
</dbReference>
<dbReference type="GO" id="GO:0018104">
    <property type="term" value="P:peptidoglycan-protein cross-linking"/>
    <property type="evidence" value="ECO:0007669"/>
    <property type="project" value="TreeGrafter"/>
</dbReference>
<evidence type="ECO:0000256" key="9">
    <source>
        <dbReference type="PROSITE-ProRule" id="PRU01373"/>
    </source>
</evidence>
<evidence type="ECO:0000256" key="10">
    <source>
        <dbReference type="SAM" id="SignalP"/>
    </source>
</evidence>
<feature type="domain" description="L,D-TPase catalytic" evidence="12">
    <location>
        <begin position="101"/>
        <end position="234"/>
    </location>
</feature>
<dbReference type="CDD" id="cd00118">
    <property type="entry name" value="LysM"/>
    <property type="match status" value="1"/>
</dbReference>
<keyword evidence="4" id="KW-0808">Transferase</keyword>
<evidence type="ECO:0000313" key="13">
    <source>
        <dbReference type="EMBL" id="SPQ00341.1"/>
    </source>
</evidence>
<gene>
    <name evidence="13" type="ORF">NBG4_210016</name>
</gene>
<reference evidence="14" key="1">
    <citation type="submission" date="2018-03" db="EMBL/GenBank/DDBJ databases">
        <authorList>
            <person name="Zecchin S."/>
        </authorList>
    </citation>
    <scope>NUCLEOTIDE SEQUENCE [LARGE SCALE GENOMIC DNA]</scope>
</reference>
<dbReference type="EMBL" id="OUUY01000066">
    <property type="protein sequence ID" value="SPQ00341.1"/>
    <property type="molecule type" value="Genomic_DNA"/>
</dbReference>
<dbReference type="InterPro" id="IPR005490">
    <property type="entry name" value="LD_TPept_cat_dom"/>
</dbReference>
<dbReference type="UniPathway" id="UPA00219"/>
<evidence type="ECO:0000256" key="6">
    <source>
        <dbReference type="ARBA" id="ARBA00022960"/>
    </source>
</evidence>
<feature type="domain" description="LysM" evidence="11">
    <location>
        <begin position="42"/>
        <end position="86"/>
    </location>
</feature>
<dbReference type="PANTHER" id="PTHR30582">
    <property type="entry name" value="L,D-TRANSPEPTIDASE"/>
    <property type="match status" value="1"/>
</dbReference>
<keyword evidence="3" id="KW-0328">Glycosyltransferase</keyword>
<proteinExistence type="inferred from homology"/>
<dbReference type="GO" id="GO:0016757">
    <property type="term" value="F:glycosyltransferase activity"/>
    <property type="evidence" value="ECO:0007669"/>
    <property type="project" value="UniProtKB-KW"/>
</dbReference>
<evidence type="ECO:0000259" key="11">
    <source>
        <dbReference type="PROSITE" id="PS51782"/>
    </source>
</evidence>
<feature type="signal peptide" evidence="10">
    <location>
        <begin position="1"/>
        <end position="21"/>
    </location>
</feature>
<dbReference type="InterPro" id="IPR036779">
    <property type="entry name" value="LysM_dom_sf"/>
</dbReference>
<dbReference type="InterPro" id="IPR038063">
    <property type="entry name" value="Transpep_catalytic_dom"/>
</dbReference>
<comment type="similarity">
    <text evidence="2">Belongs to the YkuD family.</text>
</comment>
<evidence type="ECO:0000256" key="7">
    <source>
        <dbReference type="ARBA" id="ARBA00022984"/>
    </source>
</evidence>
<protein>
    <submittedName>
        <fullName evidence="13">ErfK/YbiS/YcfS/YnhG family protein</fullName>
    </submittedName>
</protein>
<dbReference type="PANTHER" id="PTHR30582:SF24">
    <property type="entry name" value="L,D-TRANSPEPTIDASE ERFK_SRFK-RELATED"/>
    <property type="match status" value="1"/>
</dbReference>
<dbReference type="Pfam" id="PF03734">
    <property type="entry name" value="YkuD"/>
    <property type="match status" value="1"/>
</dbReference>
<dbReference type="AlphaFoldDB" id="A0A2U3QFZ7"/>
<dbReference type="SUPFAM" id="SSF54106">
    <property type="entry name" value="LysM domain"/>
    <property type="match status" value="1"/>
</dbReference>
<comment type="pathway">
    <text evidence="1 9">Cell wall biogenesis; peptidoglycan biosynthesis.</text>
</comment>
<evidence type="ECO:0000256" key="1">
    <source>
        <dbReference type="ARBA" id="ARBA00004752"/>
    </source>
</evidence>
<keyword evidence="14" id="KW-1185">Reference proteome</keyword>
<dbReference type="Gene3D" id="3.10.350.10">
    <property type="entry name" value="LysM domain"/>
    <property type="match status" value="1"/>
</dbReference>
<evidence type="ECO:0000256" key="5">
    <source>
        <dbReference type="ARBA" id="ARBA00022801"/>
    </source>
</evidence>
<evidence type="ECO:0000256" key="8">
    <source>
        <dbReference type="ARBA" id="ARBA00023316"/>
    </source>
</evidence>
<dbReference type="GO" id="GO:0005576">
    <property type="term" value="C:extracellular region"/>
    <property type="evidence" value="ECO:0007669"/>
    <property type="project" value="TreeGrafter"/>
</dbReference>
<dbReference type="InterPro" id="IPR050979">
    <property type="entry name" value="LD-transpeptidase"/>
</dbReference>
<dbReference type="GO" id="GO:0008360">
    <property type="term" value="P:regulation of cell shape"/>
    <property type="evidence" value="ECO:0007669"/>
    <property type="project" value="UniProtKB-UniRule"/>
</dbReference>